<protein>
    <submittedName>
        <fullName evidence="2">Btb/poz domain-containing protein 19-like</fullName>
    </submittedName>
</protein>
<reference evidence="2 3" key="1">
    <citation type="journal article" date="2019" name="Environ. Microbiol.">
        <title>At the nexus of three kingdoms: the genome of the mycorrhizal fungus Gigaspora margarita provides insights into plant, endobacterial and fungal interactions.</title>
        <authorList>
            <person name="Venice F."/>
            <person name="Ghignone S."/>
            <person name="Salvioli di Fossalunga A."/>
            <person name="Amselem J."/>
            <person name="Novero M."/>
            <person name="Xianan X."/>
            <person name="Sedzielewska Toro K."/>
            <person name="Morin E."/>
            <person name="Lipzen A."/>
            <person name="Grigoriev I.V."/>
            <person name="Henrissat B."/>
            <person name="Martin F.M."/>
            <person name="Bonfante P."/>
        </authorList>
    </citation>
    <scope>NUCLEOTIDE SEQUENCE [LARGE SCALE GENOMIC DNA]</scope>
    <source>
        <strain evidence="2 3">BEG34</strain>
    </source>
</reference>
<name>A0A8H3XGZ4_GIGMA</name>
<dbReference type="EMBL" id="WTPW01001011">
    <property type="protein sequence ID" value="KAF0462677.1"/>
    <property type="molecule type" value="Genomic_DNA"/>
</dbReference>
<dbReference type="Pfam" id="PF00651">
    <property type="entry name" value="BTB"/>
    <property type="match status" value="1"/>
</dbReference>
<dbReference type="CDD" id="cd18186">
    <property type="entry name" value="BTB_POZ_ZBTB_KLHL-like"/>
    <property type="match status" value="1"/>
</dbReference>
<proteinExistence type="predicted"/>
<dbReference type="AlphaFoldDB" id="A0A8H3XGZ4"/>
<comment type="caution">
    <text evidence="2">The sequence shown here is derived from an EMBL/GenBank/DDBJ whole genome shotgun (WGS) entry which is preliminary data.</text>
</comment>
<dbReference type="OrthoDB" id="408604at2759"/>
<feature type="domain" description="BTB" evidence="1">
    <location>
        <begin position="75"/>
        <end position="137"/>
    </location>
</feature>
<dbReference type="Proteomes" id="UP000439903">
    <property type="component" value="Unassembled WGS sequence"/>
</dbReference>
<gene>
    <name evidence="2" type="ORF">F8M41_000274</name>
</gene>
<dbReference type="Gene3D" id="3.30.710.10">
    <property type="entry name" value="Potassium Channel Kv1.1, Chain A"/>
    <property type="match status" value="1"/>
</dbReference>
<organism evidence="2 3">
    <name type="scientific">Gigaspora margarita</name>
    <dbReference type="NCBI Taxonomy" id="4874"/>
    <lineage>
        <taxon>Eukaryota</taxon>
        <taxon>Fungi</taxon>
        <taxon>Fungi incertae sedis</taxon>
        <taxon>Mucoromycota</taxon>
        <taxon>Glomeromycotina</taxon>
        <taxon>Glomeromycetes</taxon>
        <taxon>Diversisporales</taxon>
        <taxon>Gigasporaceae</taxon>
        <taxon>Gigaspora</taxon>
    </lineage>
</organism>
<evidence type="ECO:0000259" key="1">
    <source>
        <dbReference type="PROSITE" id="PS50097"/>
    </source>
</evidence>
<evidence type="ECO:0000313" key="2">
    <source>
        <dbReference type="EMBL" id="KAF0462677.1"/>
    </source>
</evidence>
<keyword evidence="3" id="KW-1185">Reference proteome</keyword>
<dbReference type="PROSITE" id="PS50097">
    <property type="entry name" value="BTB"/>
    <property type="match status" value="1"/>
</dbReference>
<accession>A0A8H3XGZ4</accession>
<dbReference type="InterPro" id="IPR011333">
    <property type="entry name" value="SKP1/BTB/POZ_sf"/>
</dbReference>
<sequence>MLRTLSLVFKLIFKAHVAKNIFLFAAENLYLFATSTTFFQCSEKKIMILKKQTTNTYAYSITSLMWSQTDNDSNSDVKIIAGIEPDIKEFNAHSSVLRPSSLYFQRALSERWKDKKNGVYIITKPNIHPNIFMLILE</sequence>
<dbReference type="InterPro" id="IPR000210">
    <property type="entry name" value="BTB/POZ_dom"/>
</dbReference>
<dbReference type="SUPFAM" id="SSF54695">
    <property type="entry name" value="POZ domain"/>
    <property type="match status" value="1"/>
</dbReference>
<evidence type="ECO:0000313" key="3">
    <source>
        <dbReference type="Proteomes" id="UP000439903"/>
    </source>
</evidence>